<dbReference type="EC" id="3.5.1.41" evidence="9"/>
<dbReference type="Gene3D" id="3.20.20.370">
    <property type="entry name" value="Glycoside hydrolase/deacetylase"/>
    <property type="match status" value="1"/>
</dbReference>
<evidence type="ECO:0000256" key="3">
    <source>
        <dbReference type="ARBA" id="ARBA00022622"/>
    </source>
</evidence>
<dbReference type="InterPro" id="IPR011330">
    <property type="entry name" value="Glyco_hydro/deAcase_b/a-brl"/>
</dbReference>
<dbReference type="GO" id="GO:0098552">
    <property type="term" value="C:side of membrane"/>
    <property type="evidence" value="ECO:0007669"/>
    <property type="project" value="UniProtKB-KW"/>
</dbReference>
<keyword evidence="3" id="KW-0325">Glycoprotein</keyword>
<reference evidence="14" key="1">
    <citation type="journal article" date="2023" name="PhytoFront">
        <title>Draft Genome Resources of Seven Strains of Tilletia horrida, Causal Agent of Kernel Smut of Rice.</title>
        <authorList>
            <person name="Khanal S."/>
            <person name="Antony Babu S."/>
            <person name="Zhou X.G."/>
        </authorList>
    </citation>
    <scope>NUCLEOTIDE SEQUENCE</scope>
    <source>
        <strain evidence="14">TX6</strain>
    </source>
</reference>
<feature type="domain" description="NodB homology" evidence="13">
    <location>
        <begin position="113"/>
        <end position="309"/>
    </location>
</feature>
<dbReference type="PROSITE" id="PS51677">
    <property type="entry name" value="NODB"/>
    <property type="match status" value="1"/>
</dbReference>
<dbReference type="EMBL" id="JAPDMZ010000165">
    <property type="protein sequence ID" value="KAK0547310.1"/>
    <property type="molecule type" value="Genomic_DNA"/>
</dbReference>
<dbReference type="InterPro" id="IPR050248">
    <property type="entry name" value="Polysacc_deacetylase_ArnD"/>
</dbReference>
<keyword evidence="5" id="KW-0119">Carbohydrate metabolism</keyword>
<evidence type="ECO:0000256" key="8">
    <source>
        <dbReference type="ARBA" id="ARBA00023326"/>
    </source>
</evidence>
<keyword evidence="15" id="KW-1185">Reference proteome</keyword>
<evidence type="ECO:0000256" key="11">
    <source>
        <dbReference type="SAM" id="MobiDB-lite"/>
    </source>
</evidence>
<dbReference type="Proteomes" id="UP001176517">
    <property type="component" value="Unassembled WGS sequence"/>
</dbReference>
<feature type="compositionally biased region" description="Low complexity" evidence="11">
    <location>
        <begin position="361"/>
        <end position="411"/>
    </location>
</feature>
<name>A0AAN6GPK5_9BASI</name>
<comment type="catalytic activity">
    <reaction evidence="10">
        <text>[(1-&gt;4)-N-acetyl-beta-D-glucosaminyl](n) + n H2O = chitosan + n acetate</text>
        <dbReference type="Rhea" id="RHEA:10464"/>
        <dbReference type="Rhea" id="RHEA-COMP:9593"/>
        <dbReference type="Rhea" id="RHEA-COMP:9597"/>
        <dbReference type="ChEBI" id="CHEBI:15377"/>
        <dbReference type="ChEBI" id="CHEBI:17029"/>
        <dbReference type="ChEBI" id="CHEBI:30089"/>
        <dbReference type="ChEBI" id="CHEBI:57704"/>
        <dbReference type="EC" id="3.5.1.41"/>
    </reaction>
    <physiologicalReaction direction="left-to-right" evidence="10">
        <dbReference type="Rhea" id="RHEA:10465"/>
    </physiologicalReaction>
</comment>
<protein>
    <recommendedName>
        <fullName evidence="9">chitin deacetylase</fullName>
        <ecNumber evidence="9">3.5.1.41</ecNumber>
    </recommendedName>
</protein>
<keyword evidence="6" id="KW-0170">Cobalt</keyword>
<evidence type="ECO:0000256" key="9">
    <source>
        <dbReference type="ARBA" id="ARBA00024056"/>
    </source>
</evidence>
<dbReference type="AlphaFoldDB" id="A0AAN6GPK5"/>
<gene>
    <name evidence="14" type="ORF">OC846_004908</name>
</gene>
<feature type="region of interest" description="Disordered" evidence="11">
    <location>
        <begin position="345"/>
        <end position="416"/>
    </location>
</feature>
<evidence type="ECO:0000256" key="10">
    <source>
        <dbReference type="ARBA" id="ARBA00048494"/>
    </source>
</evidence>
<comment type="caution">
    <text evidence="14">The sequence shown here is derived from an EMBL/GenBank/DDBJ whole genome shotgun (WGS) entry which is preliminary data.</text>
</comment>
<proteinExistence type="predicted"/>
<evidence type="ECO:0000256" key="4">
    <source>
        <dbReference type="ARBA" id="ARBA00023024"/>
    </source>
</evidence>
<keyword evidence="7" id="KW-0449">Lipoprotein</keyword>
<feature type="chain" id="PRO_5042880788" description="chitin deacetylase" evidence="12">
    <location>
        <begin position="20"/>
        <end position="441"/>
    </location>
</feature>
<keyword evidence="12" id="KW-0732">Signal</keyword>
<evidence type="ECO:0000256" key="12">
    <source>
        <dbReference type="SAM" id="SignalP"/>
    </source>
</evidence>
<dbReference type="GO" id="GO:0009272">
    <property type="term" value="P:fungal-type cell wall biogenesis"/>
    <property type="evidence" value="ECO:0007669"/>
    <property type="project" value="UniProtKB-ARBA"/>
</dbReference>
<organism evidence="14 15">
    <name type="scientific">Tilletia horrida</name>
    <dbReference type="NCBI Taxonomy" id="155126"/>
    <lineage>
        <taxon>Eukaryota</taxon>
        <taxon>Fungi</taxon>
        <taxon>Dikarya</taxon>
        <taxon>Basidiomycota</taxon>
        <taxon>Ustilaginomycotina</taxon>
        <taxon>Exobasidiomycetes</taxon>
        <taxon>Tilletiales</taxon>
        <taxon>Tilletiaceae</taxon>
        <taxon>Tilletia</taxon>
    </lineage>
</organism>
<dbReference type="GO" id="GO:0000272">
    <property type="term" value="P:polysaccharide catabolic process"/>
    <property type="evidence" value="ECO:0007669"/>
    <property type="project" value="UniProtKB-KW"/>
</dbReference>
<accession>A0AAN6GPK5</accession>
<evidence type="ECO:0000259" key="13">
    <source>
        <dbReference type="PROSITE" id="PS51677"/>
    </source>
</evidence>
<dbReference type="GO" id="GO:0004099">
    <property type="term" value="F:chitin deacetylase activity"/>
    <property type="evidence" value="ECO:0007669"/>
    <property type="project" value="UniProtKB-EC"/>
</dbReference>
<comment type="cofactor">
    <cofactor evidence="1">
        <name>Co(2+)</name>
        <dbReference type="ChEBI" id="CHEBI:48828"/>
    </cofactor>
</comment>
<keyword evidence="4" id="KW-0146">Chitin degradation</keyword>
<feature type="signal peptide" evidence="12">
    <location>
        <begin position="1"/>
        <end position="19"/>
    </location>
</feature>
<evidence type="ECO:0000256" key="5">
    <source>
        <dbReference type="ARBA" id="ARBA00023277"/>
    </source>
</evidence>
<comment type="subcellular location">
    <subcellularLocation>
        <location evidence="2">Cell membrane</location>
        <topology evidence="2">Lipid-anchor</topology>
        <topology evidence="2">GPI-anchor</topology>
    </subcellularLocation>
</comment>
<dbReference type="GO" id="GO:0005886">
    <property type="term" value="C:plasma membrane"/>
    <property type="evidence" value="ECO:0007669"/>
    <property type="project" value="UniProtKB-SubCell"/>
</dbReference>
<evidence type="ECO:0000256" key="7">
    <source>
        <dbReference type="ARBA" id="ARBA00023288"/>
    </source>
</evidence>
<dbReference type="SUPFAM" id="SSF88713">
    <property type="entry name" value="Glycoside hydrolase/deacetylase"/>
    <property type="match status" value="1"/>
</dbReference>
<evidence type="ECO:0000313" key="15">
    <source>
        <dbReference type="Proteomes" id="UP001176517"/>
    </source>
</evidence>
<dbReference type="PANTHER" id="PTHR10587">
    <property type="entry name" value="GLYCOSYL TRANSFERASE-RELATED"/>
    <property type="match status" value="1"/>
</dbReference>
<evidence type="ECO:0000256" key="6">
    <source>
        <dbReference type="ARBA" id="ARBA00023285"/>
    </source>
</evidence>
<dbReference type="GO" id="GO:0006032">
    <property type="term" value="P:chitin catabolic process"/>
    <property type="evidence" value="ECO:0007669"/>
    <property type="project" value="UniProtKB-KW"/>
</dbReference>
<keyword evidence="3" id="KW-0336">GPI-anchor</keyword>
<dbReference type="InterPro" id="IPR002509">
    <property type="entry name" value="NODB_dom"/>
</dbReference>
<dbReference type="PANTHER" id="PTHR10587:SF135">
    <property type="entry name" value="CHITIN DEACETYLASE 3"/>
    <property type="match status" value="1"/>
</dbReference>
<evidence type="ECO:0000256" key="2">
    <source>
        <dbReference type="ARBA" id="ARBA00004609"/>
    </source>
</evidence>
<sequence>MIGFRLLPVAILLAGQAAAQLNKGSFRVEIKRQSSGTYPALNGQPLKESDCKPEWKAALDAAIKAGKIPDIPPSSSVDGGTPTYPSSVVMKDVCNWSIDQCQGPNDIHSSPDGWAAVNFDDGPTQATMRLNSFLVKNNISATRFLIGGQVAGFPEAFKDILKDPNQQLAVHTYTHHQMTTLTSEQAVAELGWTMQVILDMSGFLPTIWRGPTGDVDNRIRAIAEELFGLRHVSWNYDSNDWCVSQGESVCPGETPGSTADSVTAYIDKTMDGTKSPGVLMLEHELSDITVGFFEQHTWPGIQKNGWKHGNIGELQGQAWYANAANSASSKTSVASVLKSGSAGAGAASGAAAKGGKGGKGPASNSTSAATADSPGGDSGGSTSSSPSAQGSSGSAGAGSSSTSSTTQAQGAKKSSASLPIMAPKALAFTLLKATAVLAVVL</sequence>
<keyword evidence="8" id="KW-0624">Polysaccharide degradation</keyword>
<evidence type="ECO:0000256" key="1">
    <source>
        <dbReference type="ARBA" id="ARBA00001941"/>
    </source>
</evidence>
<keyword evidence="3" id="KW-0472">Membrane</keyword>
<evidence type="ECO:0000313" key="14">
    <source>
        <dbReference type="EMBL" id="KAK0547310.1"/>
    </source>
</evidence>
<dbReference type="Pfam" id="PF01522">
    <property type="entry name" value="Polysacc_deac_1"/>
    <property type="match status" value="1"/>
</dbReference>